<evidence type="ECO:0000313" key="1">
    <source>
        <dbReference type="EMBL" id="RBP98904.1"/>
    </source>
</evidence>
<organism evidence="1 2">
    <name type="scientific">Bifidobacterium xylocopae</name>
    <dbReference type="NCBI Taxonomy" id="2493119"/>
    <lineage>
        <taxon>Bacteria</taxon>
        <taxon>Bacillati</taxon>
        <taxon>Actinomycetota</taxon>
        <taxon>Actinomycetes</taxon>
        <taxon>Bifidobacteriales</taxon>
        <taxon>Bifidobacteriaceae</taxon>
        <taxon>Bifidobacterium</taxon>
    </lineage>
</organism>
<comment type="caution">
    <text evidence="1">The sequence shown here is derived from an EMBL/GenBank/DDBJ whole genome shotgun (WGS) entry which is preliminary data.</text>
</comment>
<accession>A0A366KB36</accession>
<reference evidence="1 2" key="1">
    <citation type="submission" date="2017-10" db="EMBL/GenBank/DDBJ databases">
        <title>Bifidobacterium xylocopum sp. nov. and Bifidobacterium aemilianum sp. nov., from the carpenter bee (Xylocopa violacea) digestive tract.</title>
        <authorList>
            <person name="Alberoni D."/>
            <person name="Baffoni L."/>
            <person name="Di Gioia D."/>
            <person name="Gaggia F."/>
            <person name="Biavati B."/>
        </authorList>
    </citation>
    <scope>NUCLEOTIDE SEQUENCE [LARGE SCALE GENOMIC DNA]</scope>
    <source>
        <strain evidence="1 2">XV2</strain>
    </source>
</reference>
<dbReference type="AlphaFoldDB" id="A0A366KB36"/>
<protein>
    <submittedName>
        <fullName evidence="1">Uncharacterized protein</fullName>
    </submittedName>
</protein>
<sequence>MKNYYFYITDDHQQDDSITTTITIAQAKQQPSGQVMREIIATKQIPFANQAIREAYDAAIASHALEEIQRLEHTS</sequence>
<dbReference type="Proteomes" id="UP000252345">
    <property type="component" value="Unassembled WGS sequence"/>
</dbReference>
<proteinExistence type="predicted"/>
<name>A0A366KB36_9BIFI</name>
<gene>
    <name evidence="1" type="ORF">CRD59_06615</name>
</gene>
<dbReference type="EMBL" id="PDCH01000016">
    <property type="protein sequence ID" value="RBP98904.1"/>
    <property type="molecule type" value="Genomic_DNA"/>
</dbReference>
<evidence type="ECO:0000313" key="2">
    <source>
        <dbReference type="Proteomes" id="UP000252345"/>
    </source>
</evidence>
<keyword evidence="2" id="KW-1185">Reference proteome</keyword>
<dbReference type="RefSeq" id="WP_113853905.1">
    <property type="nucleotide sequence ID" value="NZ_PDCH01000016.1"/>
</dbReference>